<keyword evidence="1" id="KW-0472">Membrane</keyword>
<keyword evidence="1" id="KW-0812">Transmembrane</keyword>
<evidence type="ECO:0000313" key="2">
    <source>
        <dbReference type="EMBL" id="EFI49171.1"/>
    </source>
</evidence>
<dbReference type="eggNOG" id="ENOG50342U9">
    <property type="taxonomic scope" value="Bacteria"/>
</dbReference>
<dbReference type="HOGENOM" id="CLU_1684996_0_0_10"/>
<reference evidence="2 3" key="1">
    <citation type="submission" date="2010-02" db="EMBL/GenBank/DDBJ databases">
        <title>The Genome Sequence of Prevotella oris strain C735.</title>
        <authorList>
            <consortium name="The Broad Institute Genome Sequencing Platform"/>
            <person name="Ward D."/>
            <person name="Feldgarden M."/>
            <person name="Earl A."/>
            <person name="Young S.K."/>
            <person name="Zeng Q."/>
            <person name="Koehrsen M."/>
            <person name="Alvarado L."/>
            <person name="Berlin A."/>
            <person name="Bochicchio J."/>
            <person name="Borenstein D."/>
            <person name="Chapman S.B."/>
            <person name="Chen Z."/>
            <person name="Engels R."/>
            <person name="Freedman E."/>
            <person name="Gellesch M."/>
            <person name="Goldberg J."/>
            <person name="Griggs A."/>
            <person name="Gujja S."/>
            <person name="Heilman E."/>
            <person name="Heiman D."/>
            <person name="Hepburn T."/>
            <person name="Howarth C."/>
            <person name="Jen D."/>
            <person name="Larson L."/>
            <person name="Mehta T."/>
            <person name="Park D."/>
            <person name="Pearson M."/>
            <person name="Roberts A."/>
            <person name="Saif S."/>
            <person name="Shea T."/>
            <person name="Shenoy N."/>
            <person name="Sisk P."/>
            <person name="Stolte C."/>
            <person name="Sykes S."/>
            <person name="Thomson T."/>
            <person name="Walk T."/>
            <person name="White J."/>
            <person name="Yandava C."/>
            <person name="Sibley C.D."/>
            <person name="Field T.R."/>
            <person name="Grinwis M."/>
            <person name="Eshaghurshan C.S."/>
            <person name="Surette M.G."/>
            <person name="Haas B."/>
            <person name="Nusbaum C."/>
            <person name="Birren B."/>
        </authorList>
    </citation>
    <scope>NUCLEOTIDE SEQUENCE [LARGE SCALE GENOMIC DNA]</scope>
    <source>
        <strain evidence="2 3">C735</strain>
    </source>
</reference>
<sequence length="156" mass="17977">MDWISFIKDWGAHILSAFGILGGLWAYFSHDKKLKTQEKIINDMQIRQLQKSEAKELQAEMKANVIEGSNGNDRIRFVNAGRSDALNVRVEILTPEEELESVIRDGQWGPYDLINPQSYREERIAFCMGYPDVISLRITWDDSFQKDRTVTLSVPL</sequence>
<dbReference type="EMBL" id="GL349565">
    <property type="protein sequence ID" value="EFI49171.1"/>
    <property type="molecule type" value="Genomic_DNA"/>
</dbReference>
<dbReference type="Proteomes" id="UP000003805">
    <property type="component" value="Unassembled WGS sequence"/>
</dbReference>
<dbReference type="RefSeq" id="WP_004377162.1">
    <property type="nucleotide sequence ID" value="NZ_GL349565.1"/>
</dbReference>
<organism evidence="2 3">
    <name type="scientific">Segatella oris C735</name>
    <dbReference type="NCBI Taxonomy" id="563008"/>
    <lineage>
        <taxon>Bacteria</taxon>
        <taxon>Pseudomonadati</taxon>
        <taxon>Bacteroidota</taxon>
        <taxon>Bacteroidia</taxon>
        <taxon>Bacteroidales</taxon>
        <taxon>Prevotellaceae</taxon>
        <taxon>Segatella</taxon>
    </lineage>
</organism>
<feature type="transmembrane region" description="Helical" evidence="1">
    <location>
        <begin position="12"/>
        <end position="29"/>
    </location>
</feature>
<keyword evidence="1" id="KW-1133">Transmembrane helix</keyword>
<protein>
    <submittedName>
        <fullName evidence="2">Uncharacterized protein</fullName>
    </submittedName>
</protein>
<dbReference type="AlphaFoldDB" id="D7NBL1"/>
<gene>
    <name evidence="2" type="ORF">HMPREF0665_00915</name>
</gene>
<accession>D7NBL1</accession>
<keyword evidence="3" id="KW-1185">Reference proteome</keyword>
<name>D7NBL1_9BACT</name>
<evidence type="ECO:0000313" key="3">
    <source>
        <dbReference type="Proteomes" id="UP000003805"/>
    </source>
</evidence>
<evidence type="ECO:0000256" key="1">
    <source>
        <dbReference type="SAM" id="Phobius"/>
    </source>
</evidence>
<proteinExistence type="predicted"/>